<evidence type="ECO:0000313" key="4">
    <source>
        <dbReference type="Proteomes" id="UP000239187"/>
    </source>
</evidence>
<dbReference type="InterPro" id="IPR011006">
    <property type="entry name" value="CheY-like_superfamily"/>
</dbReference>
<organism evidence="3 4">
    <name type="scientific">Arthrobacter agilis</name>
    <dbReference type="NCBI Taxonomy" id="37921"/>
    <lineage>
        <taxon>Bacteria</taxon>
        <taxon>Bacillati</taxon>
        <taxon>Actinomycetota</taxon>
        <taxon>Actinomycetes</taxon>
        <taxon>Micrococcales</taxon>
        <taxon>Micrococcaceae</taxon>
        <taxon>Arthrobacter</taxon>
    </lineage>
</organism>
<gene>
    <name evidence="3" type="ORF">CVO76_13255</name>
</gene>
<dbReference type="Proteomes" id="UP000239187">
    <property type="component" value="Chromosome"/>
</dbReference>
<evidence type="ECO:0000313" key="3">
    <source>
        <dbReference type="EMBL" id="AUZ88498.1"/>
    </source>
</evidence>
<dbReference type="SMART" id="SM01012">
    <property type="entry name" value="ANTAR"/>
    <property type="match status" value="1"/>
</dbReference>
<dbReference type="PROSITE" id="PS50921">
    <property type="entry name" value="ANTAR"/>
    <property type="match status" value="1"/>
</dbReference>
<evidence type="ECO:0000259" key="2">
    <source>
        <dbReference type="PROSITE" id="PS50921"/>
    </source>
</evidence>
<dbReference type="Gene3D" id="1.10.10.10">
    <property type="entry name" value="Winged helix-like DNA-binding domain superfamily/Winged helix DNA-binding domain"/>
    <property type="match status" value="1"/>
</dbReference>
<proteinExistence type="predicted"/>
<dbReference type="InterPro" id="IPR036388">
    <property type="entry name" value="WH-like_DNA-bd_sf"/>
</dbReference>
<accession>A0A2L0UH09</accession>
<dbReference type="RefSeq" id="WP_133081772.1">
    <property type="nucleotide sequence ID" value="NZ_CP024915.1"/>
</dbReference>
<dbReference type="Pfam" id="PF03861">
    <property type="entry name" value="ANTAR"/>
    <property type="match status" value="1"/>
</dbReference>
<protein>
    <recommendedName>
        <fullName evidence="2">ANTAR domain-containing protein</fullName>
    </recommendedName>
</protein>
<feature type="domain" description="ANTAR" evidence="2">
    <location>
        <begin position="42"/>
        <end position="103"/>
    </location>
</feature>
<dbReference type="SUPFAM" id="SSF52172">
    <property type="entry name" value="CheY-like"/>
    <property type="match status" value="1"/>
</dbReference>
<feature type="compositionally biased region" description="Basic and acidic residues" evidence="1">
    <location>
        <begin position="7"/>
        <end position="25"/>
    </location>
</feature>
<dbReference type="EMBL" id="CP024915">
    <property type="protein sequence ID" value="AUZ88498.1"/>
    <property type="molecule type" value="Genomic_DNA"/>
</dbReference>
<feature type="region of interest" description="Disordered" evidence="1">
    <location>
        <begin position="1"/>
        <end position="32"/>
    </location>
</feature>
<reference evidence="3 4" key="1">
    <citation type="submission" date="2017-11" db="EMBL/GenBank/DDBJ databases">
        <title>Draft genome of Arthrobacter agilis strain UMCV2, a plant growth-promoting rhizobacterium and biocontrol capacity of phytopathogenic fungi.</title>
        <authorList>
            <person name="Martinez-Camara R."/>
            <person name="Santoyo G."/>
            <person name="Moreno-Hagelsieb G."/>
            <person name="Valencia-Cantero E."/>
        </authorList>
    </citation>
    <scope>NUCLEOTIDE SEQUENCE [LARGE SCALE GENOMIC DNA]</scope>
    <source>
        <strain evidence="3 4">UMCV2</strain>
    </source>
</reference>
<name>A0A2L0UH09_9MICC</name>
<sequence length="114" mass="12593">MGNDPNDTNRRGDPNEQDEPADRSDAGTPDDDAALERVTERLREMTEKVEHLTMGIESRDVIGQAKGILMERYGLTGEQAFEVLVSVSSTTNLKLRQIAVDLVVTRTLPGLPEQ</sequence>
<dbReference type="AlphaFoldDB" id="A0A2L0UH09"/>
<evidence type="ECO:0000256" key="1">
    <source>
        <dbReference type="SAM" id="MobiDB-lite"/>
    </source>
</evidence>
<dbReference type="InterPro" id="IPR005561">
    <property type="entry name" value="ANTAR"/>
</dbReference>
<dbReference type="GO" id="GO:0003723">
    <property type="term" value="F:RNA binding"/>
    <property type="evidence" value="ECO:0007669"/>
    <property type="project" value="InterPro"/>
</dbReference>